<sequence>MAHVIKIQNNFMKSSSKLMFNIKIRRGWKIISRVKSDGENHKTISKDREKVAKWLDSLPIFYETESVAPEHDITMEVLKCEIENNVTAATVNDKIVENVENTMNDVDELLKLFDDNECYGTNITQSDDGKKCQN</sequence>
<evidence type="ECO:0000313" key="1">
    <source>
        <dbReference type="EMBL" id="KAF0712148.1"/>
    </source>
</evidence>
<reference evidence="1 2" key="1">
    <citation type="submission" date="2019-08" db="EMBL/GenBank/DDBJ databases">
        <title>Whole genome of Aphis craccivora.</title>
        <authorList>
            <person name="Voronova N.V."/>
            <person name="Shulinski R.S."/>
            <person name="Bandarenka Y.V."/>
            <person name="Zhorov D.G."/>
            <person name="Warner D."/>
        </authorList>
    </citation>
    <scope>NUCLEOTIDE SEQUENCE [LARGE SCALE GENOMIC DNA]</scope>
    <source>
        <strain evidence="1">180601</strain>
        <tissue evidence="1">Whole Body</tissue>
    </source>
</reference>
<evidence type="ECO:0000313" key="2">
    <source>
        <dbReference type="Proteomes" id="UP000478052"/>
    </source>
</evidence>
<dbReference type="AlphaFoldDB" id="A0A6G0VWI4"/>
<comment type="caution">
    <text evidence="1">The sequence shown here is derived from an EMBL/GenBank/DDBJ whole genome shotgun (WGS) entry which is preliminary data.</text>
</comment>
<dbReference type="EMBL" id="VUJU01011042">
    <property type="protein sequence ID" value="KAF0712148.1"/>
    <property type="molecule type" value="Genomic_DNA"/>
</dbReference>
<organism evidence="1 2">
    <name type="scientific">Aphis craccivora</name>
    <name type="common">Cowpea aphid</name>
    <dbReference type="NCBI Taxonomy" id="307492"/>
    <lineage>
        <taxon>Eukaryota</taxon>
        <taxon>Metazoa</taxon>
        <taxon>Ecdysozoa</taxon>
        <taxon>Arthropoda</taxon>
        <taxon>Hexapoda</taxon>
        <taxon>Insecta</taxon>
        <taxon>Pterygota</taxon>
        <taxon>Neoptera</taxon>
        <taxon>Paraneoptera</taxon>
        <taxon>Hemiptera</taxon>
        <taxon>Sternorrhyncha</taxon>
        <taxon>Aphidomorpha</taxon>
        <taxon>Aphidoidea</taxon>
        <taxon>Aphididae</taxon>
        <taxon>Aphidini</taxon>
        <taxon>Aphis</taxon>
        <taxon>Aphis</taxon>
    </lineage>
</organism>
<proteinExistence type="predicted"/>
<keyword evidence="2" id="KW-1185">Reference proteome</keyword>
<name>A0A6G0VWI4_APHCR</name>
<gene>
    <name evidence="1" type="ORF">FWK35_00029108</name>
</gene>
<accession>A0A6G0VWI4</accession>
<feature type="non-terminal residue" evidence="1">
    <location>
        <position position="134"/>
    </location>
</feature>
<dbReference type="Proteomes" id="UP000478052">
    <property type="component" value="Unassembled WGS sequence"/>
</dbReference>
<protein>
    <submittedName>
        <fullName evidence="1">Uncharacterized protein</fullName>
    </submittedName>
</protein>